<dbReference type="AlphaFoldDB" id="A0A4V2G354"/>
<proteinExistence type="predicted"/>
<name>A0A4V2G354_9BACT</name>
<gene>
    <name evidence="1" type="ORF">BDD14_5754</name>
</gene>
<accession>A0A4V2G354</accession>
<evidence type="ECO:0000313" key="1">
    <source>
        <dbReference type="EMBL" id="RZU35666.1"/>
    </source>
</evidence>
<dbReference type="Proteomes" id="UP000292958">
    <property type="component" value="Unassembled WGS sequence"/>
</dbReference>
<organism evidence="1 2">
    <name type="scientific">Edaphobacter modestus</name>
    <dbReference type="NCBI Taxonomy" id="388466"/>
    <lineage>
        <taxon>Bacteria</taxon>
        <taxon>Pseudomonadati</taxon>
        <taxon>Acidobacteriota</taxon>
        <taxon>Terriglobia</taxon>
        <taxon>Terriglobales</taxon>
        <taxon>Acidobacteriaceae</taxon>
        <taxon>Edaphobacter</taxon>
    </lineage>
</organism>
<evidence type="ECO:0000313" key="2">
    <source>
        <dbReference type="Proteomes" id="UP000292958"/>
    </source>
</evidence>
<comment type="caution">
    <text evidence="1">The sequence shown here is derived from an EMBL/GenBank/DDBJ whole genome shotgun (WGS) entry which is preliminary data.</text>
</comment>
<protein>
    <submittedName>
        <fullName evidence="1">Uncharacterized protein</fullName>
    </submittedName>
</protein>
<dbReference type="EMBL" id="SHKW01000002">
    <property type="protein sequence ID" value="RZU35666.1"/>
    <property type="molecule type" value="Genomic_DNA"/>
</dbReference>
<sequence>MEGVSTIIAHQEISNRAEMVRAYSDGKTVFEYGRRRGVSCNEFTNLTEEVAACLHAVTA</sequence>
<keyword evidence="2" id="KW-1185">Reference proteome</keyword>
<reference evidence="1 2" key="1">
    <citation type="submission" date="2019-02" db="EMBL/GenBank/DDBJ databases">
        <title>Genomic Encyclopedia of Archaeal and Bacterial Type Strains, Phase II (KMG-II): from individual species to whole genera.</title>
        <authorList>
            <person name="Goeker M."/>
        </authorList>
    </citation>
    <scope>NUCLEOTIDE SEQUENCE [LARGE SCALE GENOMIC DNA]</scope>
    <source>
        <strain evidence="1 2">DSM 18101</strain>
    </source>
</reference>